<protein>
    <submittedName>
        <fullName evidence="2">Uncharacterized protein</fullName>
    </submittedName>
</protein>
<organism evidence="2 3">
    <name type="scientific">Rubrivivax albus</name>
    <dbReference type="NCBI Taxonomy" id="2499835"/>
    <lineage>
        <taxon>Bacteria</taxon>
        <taxon>Pseudomonadati</taxon>
        <taxon>Pseudomonadota</taxon>
        <taxon>Betaproteobacteria</taxon>
        <taxon>Burkholderiales</taxon>
        <taxon>Sphaerotilaceae</taxon>
        <taxon>Rubrivivax</taxon>
    </lineage>
</organism>
<feature type="transmembrane region" description="Helical" evidence="1">
    <location>
        <begin position="113"/>
        <end position="134"/>
    </location>
</feature>
<gene>
    <name evidence="2" type="ORF">ENE75_14355</name>
</gene>
<feature type="transmembrane region" description="Helical" evidence="1">
    <location>
        <begin position="146"/>
        <end position="164"/>
    </location>
</feature>
<evidence type="ECO:0000313" key="2">
    <source>
        <dbReference type="EMBL" id="RVT50973.1"/>
    </source>
</evidence>
<evidence type="ECO:0000256" key="1">
    <source>
        <dbReference type="SAM" id="Phobius"/>
    </source>
</evidence>
<dbReference type="RefSeq" id="WP_128198999.1">
    <property type="nucleotide sequence ID" value="NZ_SACT01000004.1"/>
</dbReference>
<feature type="transmembrane region" description="Helical" evidence="1">
    <location>
        <begin position="38"/>
        <end position="61"/>
    </location>
</feature>
<feature type="transmembrane region" description="Helical" evidence="1">
    <location>
        <begin position="73"/>
        <end position="93"/>
    </location>
</feature>
<reference evidence="2 3" key="1">
    <citation type="submission" date="2019-01" db="EMBL/GenBank/DDBJ databases">
        <authorList>
            <person name="Chen W.-M."/>
        </authorList>
    </citation>
    <scope>NUCLEOTIDE SEQUENCE [LARGE SCALE GENOMIC DNA]</scope>
    <source>
        <strain evidence="2 3">ICH-3</strain>
    </source>
</reference>
<dbReference type="EMBL" id="SACT01000004">
    <property type="protein sequence ID" value="RVT50973.1"/>
    <property type="molecule type" value="Genomic_DNA"/>
</dbReference>
<dbReference type="AlphaFoldDB" id="A0A3S2UPH6"/>
<keyword evidence="3" id="KW-1185">Reference proteome</keyword>
<proteinExistence type="predicted"/>
<keyword evidence="1" id="KW-1133">Transmembrane helix</keyword>
<accession>A0A3S2UPH6</accession>
<sequence>MKLRVALYLIVAWLLAPMIAAAAGWRGIWGTGSAGLDFLLPLPISGGALHVPSWLLGAGLVMARQSADGHAAWWGRIGALAMAASGAVLLVDMNDVALALGTDAPWPSARRLLSANPLGLFLLVDGLLAALWPGAPRAAVPARRRMTGLGLAMALPALLAVALWQQAPVSRHDLLPGAARYGPNRGDETVALFTTLPMQPAVLAAAVARHGSPMPPDQDVNVQDQAVMFFDSHDAAQRLDVARARLTWCRYEDGTPERWIDGAGDCFSEHQNFSERLTAAHDTIAAGHTRPVRLFLARASACRAQPSAEECAGLDKARERLLASPDLNDQDRAALARAD</sequence>
<dbReference type="Proteomes" id="UP000288178">
    <property type="component" value="Unassembled WGS sequence"/>
</dbReference>
<evidence type="ECO:0000313" key="3">
    <source>
        <dbReference type="Proteomes" id="UP000288178"/>
    </source>
</evidence>
<keyword evidence="1" id="KW-0812">Transmembrane</keyword>
<name>A0A3S2UPH6_9BURK</name>
<comment type="caution">
    <text evidence="2">The sequence shown here is derived from an EMBL/GenBank/DDBJ whole genome shotgun (WGS) entry which is preliminary data.</text>
</comment>
<keyword evidence="1" id="KW-0472">Membrane</keyword>